<gene>
    <name evidence="5" type="ORF">J2S02_000425</name>
</gene>
<evidence type="ECO:0000256" key="3">
    <source>
        <dbReference type="SAM" id="SignalP"/>
    </source>
</evidence>
<dbReference type="PANTHER" id="PTHR12151">
    <property type="entry name" value="ELECTRON TRANSPORT PROTIN SCO1/SENC FAMILY MEMBER"/>
    <property type="match status" value="1"/>
</dbReference>
<dbReference type="InterPro" id="IPR036249">
    <property type="entry name" value="Thioredoxin-like_sf"/>
</dbReference>
<organism evidence="5 6">
    <name type="scientific">Metabacillus niabensis</name>
    <dbReference type="NCBI Taxonomy" id="324854"/>
    <lineage>
        <taxon>Bacteria</taxon>
        <taxon>Bacillati</taxon>
        <taxon>Bacillota</taxon>
        <taxon>Bacilli</taxon>
        <taxon>Bacillales</taxon>
        <taxon>Bacillaceae</taxon>
        <taxon>Metabacillus</taxon>
    </lineage>
</organism>
<protein>
    <submittedName>
        <fullName evidence="5">Protein SCO1/2</fullName>
    </submittedName>
</protein>
<reference evidence="5 6" key="1">
    <citation type="submission" date="2023-07" db="EMBL/GenBank/DDBJ databases">
        <title>Genomic Encyclopedia of Type Strains, Phase IV (KMG-IV): sequencing the most valuable type-strain genomes for metagenomic binning, comparative biology and taxonomic classification.</title>
        <authorList>
            <person name="Goeker M."/>
        </authorList>
    </citation>
    <scope>NUCLEOTIDE SEQUENCE [LARGE SCALE GENOMIC DNA]</scope>
    <source>
        <strain evidence="5 6">DSM 17723</strain>
    </source>
</reference>
<comment type="caution">
    <text evidence="5">The sequence shown here is derived from an EMBL/GenBank/DDBJ whole genome shotgun (WGS) entry which is preliminary data.</text>
</comment>
<keyword evidence="3" id="KW-0732">Signal</keyword>
<dbReference type="SUPFAM" id="SSF52833">
    <property type="entry name" value="Thioredoxin-like"/>
    <property type="match status" value="1"/>
</dbReference>
<dbReference type="CDD" id="cd02968">
    <property type="entry name" value="SCO"/>
    <property type="match status" value="1"/>
</dbReference>
<dbReference type="InterPro" id="IPR003782">
    <property type="entry name" value="SCO1/SenC"/>
</dbReference>
<evidence type="ECO:0000259" key="4">
    <source>
        <dbReference type="PROSITE" id="PS51352"/>
    </source>
</evidence>
<dbReference type="PROSITE" id="PS51352">
    <property type="entry name" value="THIOREDOXIN_2"/>
    <property type="match status" value="1"/>
</dbReference>
<evidence type="ECO:0000313" key="5">
    <source>
        <dbReference type="EMBL" id="MDQ0224103.1"/>
    </source>
</evidence>
<dbReference type="Proteomes" id="UP001232245">
    <property type="component" value="Unassembled WGS sequence"/>
</dbReference>
<comment type="similarity">
    <text evidence="1">Belongs to the SCO1/2 family.</text>
</comment>
<dbReference type="Pfam" id="PF02630">
    <property type="entry name" value="SCO1-SenC"/>
    <property type="match status" value="1"/>
</dbReference>
<dbReference type="EMBL" id="JAUSTZ010000001">
    <property type="protein sequence ID" value="MDQ0224103.1"/>
    <property type="molecule type" value="Genomic_DNA"/>
</dbReference>
<name>A0ABT9YXP2_9BACI</name>
<feature type="signal peptide" evidence="3">
    <location>
        <begin position="1"/>
        <end position="21"/>
    </location>
</feature>
<accession>A0ABT9YXP2</accession>
<dbReference type="PANTHER" id="PTHR12151:SF25">
    <property type="entry name" value="LINALOOL DEHYDRATASE_ISOMERASE DOMAIN-CONTAINING PROTEIN"/>
    <property type="match status" value="1"/>
</dbReference>
<dbReference type="PROSITE" id="PS51257">
    <property type="entry name" value="PROKAR_LIPOPROTEIN"/>
    <property type="match status" value="1"/>
</dbReference>
<keyword evidence="2" id="KW-0186">Copper</keyword>
<proteinExistence type="inferred from homology"/>
<dbReference type="Gene3D" id="3.40.30.10">
    <property type="entry name" value="Glutaredoxin"/>
    <property type="match status" value="1"/>
</dbReference>
<evidence type="ECO:0000256" key="1">
    <source>
        <dbReference type="ARBA" id="ARBA00010996"/>
    </source>
</evidence>
<dbReference type="RefSeq" id="WP_174881834.1">
    <property type="nucleotide sequence ID" value="NZ_CADEPK010000445.1"/>
</dbReference>
<dbReference type="InterPro" id="IPR013766">
    <property type="entry name" value="Thioredoxin_domain"/>
</dbReference>
<keyword evidence="6" id="KW-1185">Reference proteome</keyword>
<evidence type="ECO:0000313" key="6">
    <source>
        <dbReference type="Proteomes" id="UP001232245"/>
    </source>
</evidence>
<feature type="domain" description="Thioredoxin" evidence="4">
    <location>
        <begin position="28"/>
        <end position="192"/>
    </location>
</feature>
<sequence>MRKIVSVFILAVLGMVGCSQSINLEEHFSLNGTVGSLTAMNQNNEKVDIPKDYKDKIWLAAFIFTNCDTVCPPMTMNMATLQKQAKQEHLDVEFVSFTIDPENDKPDVLKNFAKSFGADETNWNFLTGYDQAVIESFANTSYIAPAAKLDGSNQFVHSSAIYLMKGTTILEQYEVSADVPYEKIIEDIKLLQ</sequence>
<feature type="chain" id="PRO_5046549499" evidence="3">
    <location>
        <begin position="22"/>
        <end position="192"/>
    </location>
</feature>
<evidence type="ECO:0000256" key="2">
    <source>
        <dbReference type="ARBA" id="ARBA00023008"/>
    </source>
</evidence>